<evidence type="ECO:0000259" key="5">
    <source>
        <dbReference type="PROSITE" id="PS51071"/>
    </source>
</evidence>
<dbReference type="InterPro" id="IPR009057">
    <property type="entry name" value="Homeodomain-like_sf"/>
</dbReference>
<evidence type="ECO:0000256" key="3">
    <source>
        <dbReference type="ARBA" id="ARBA00023163"/>
    </source>
</evidence>
<protein>
    <submittedName>
        <fullName evidence="7">RpiR family transcriptional regulator</fullName>
    </submittedName>
</protein>
<dbReference type="SUPFAM" id="SSF53697">
    <property type="entry name" value="SIS domain"/>
    <property type="match status" value="1"/>
</dbReference>
<feature type="domain" description="SIS" evidence="6">
    <location>
        <begin position="134"/>
        <end position="274"/>
    </location>
</feature>
<keyword evidence="3" id="KW-0804">Transcription</keyword>
<gene>
    <name evidence="7" type="ORF">HEP81_05319</name>
</gene>
<dbReference type="PANTHER" id="PTHR30514:SF1">
    <property type="entry name" value="HTH-TYPE TRANSCRIPTIONAL REGULATOR HEXR-RELATED"/>
    <property type="match status" value="1"/>
</dbReference>
<dbReference type="PROSITE" id="PS51071">
    <property type="entry name" value="HTH_RPIR"/>
    <property type="match status" value="1"/>
</dbReference>
<dbReference type="GO" id="GO:0097367">
    <property type="term" value="F:carbohydrate derivative binding"/>
    <property type="evidence" value="ECO:0007669"/>
    <property type="project" value="InterPro"/>
</dbReference>
<dbReference type="InterPro" id="IPR000281">
    <property type="entry name" value="HTH_RpiR"/>
</dbReference>
<evidence type="ECO:0000313" key="8">
    <source>
        <dbReference type="Proteomes" id="UP000516422"/>
    </source>
</evidence>
<dbReference type="InterPro" id="IPR001347">
    <property type="entry name" value="SIS_dom"/>
</dbReference>
<evidence type="ECO:0000256" key="1">
    <source>
        <dbReference type="ARBA" id="ARBA00023015"/>
    </source>
</evidence>
<feature type="compositionally biased region" description="Low complexity" evidence="4">
    <location>
        <begin position="10"/>
        <end position="20"/>
    </location>
</feature>
<sequence length="292" mass="29968">MYMEQNSATGPSGPSGPSGSLSARIRARLSELRETEARVAQVVLDQGAALVHLSVSDVAALAGTASSTVVRTCQRLGFRGFQELKLEAARQAPEPPPPPVDEPAAHALAATLHASRDALDGVAATLDTGALTAAAEALHTASRVVVVGAGLSGAVALDAAYRLRALGCQVDAPPDPLTAQLAAAQLPPDGVCFAISHTGATRTTVDTARRARQAGATVVTLTSYARSPLSETSSQVLVAGGQDLVFGLETSASRIAHLAAVDALTHLLMSLRPEIARRHLDLSADITADHAY</sequence>
<dbReference type="EMBL" id="CP051006">
    <property type="protein sequence ID" value="QNT95572.1"/>
    <property type="molecule type" value="Genomic_DNA"/>
</dbReference>
<evidence type="ECO:0000259" key="6">
    <source>
        <dbReference type="PROSITE" id="PS51464"/>
    </source>
</evidence>
<dbReference type="Pfam" id="PF01418">
    <property type="entry name" value="HTH_6"/>
    <property type="match status" value="1"/>
</dbReference>
<evidence type="ECO:0000256" key="2">
    <source>
        <dbReference type="ARBA" id="ARBA00023125"/>
    </source>
</evidence>
<organism evidence="7 8">
    <name type="scientific">Streptomyces griseofuscus</name>
    <dbReference type="NCBI Taxonomy" id="146922"/>
    <lineage>
        <taxon>Bacteria</taxon>
        <taxon>Bacillati</taxon>
        <taxon>Actinomycetota</taxon>
        <taxon>Actinomycetes</taxon>
        <taxon>Kitasatosporales</taxon>
        <taxon>Streptomycetaceae</taxon>
        <taxon>Streptomyces</taxon>
    </lineage>
</organism>
<evidence type="ECO:0000313" key="7">
    <source>
        <dbReference type="EMBL" id="QNT95572.1"/>
    </source>
</evidence>
<dbReference type="Proteomes" id="UP000516422">
    <property type="component" value="Chromosome"/>
</dbReference>
<dbReference type="InterPro" id="IPR035472">
    <property type="entry name" value="RpiR-like_SIS"/>
</dbReference>
<dbReference type="InterPro" id="IPR036388">
    <property type="entry name" value="WH-like_DNA-bd_sf"/>
</dbReference>
<dbReference type="PANTHER" id="PTHR30514">
    <property type="entry name" value="GLUCOKINASE"/>
    <property type="match status" value="1"/>
</dbReference>
<proteinExistence type="predicted"/>
<dbReference type="KEGG" id="sgf:HEP81_05319"/>
<feature type="region of interest" description="Disordered" evidence="4">
    <location>
        <begin position="1"/>
        <end position="22"/>
    </location>
</feature>
<dbReference type="GO" id="GO:0003700">
    <property type="term" value="F:DNA-binding transcription factor activity"/>
    <property type="evidence" value="ECO:0007669"/>
    <property type="project" value="InterPro"/>
</dbReference>
<dbReference type="Gene3D" id="1.10.10.10">
    <property type="entry name" value="Winged helix-like DNA-binding domain superfamily/Winged helix DNA-binding domain"/>
    <property type="match status" value="1"/>
</dbReference>
<keyword evidence="1" id="KW-0805">Transcription regulation</keyword>
<dbReference type="SUPFAM" id="SSF46689">
    <property type="entry name" value="Homeodomain-like"/>
    <property type="match status" value="1"/>
</dbReference>
<dbReference type="CDD" id="cd05013">
    <property type="entry name" value="SIS_RpiR"/>
    <property type="match status" value="1"/>
</dbReference>
<accession>A0A7H1Q5J2</accession>
<name>A0A7H1Q5J2_9ACTN</name>
<keyword evidence="2" id="KW-0238">DNA-binding</keyword>
<dbReference type="GO" id="GO:0003677">
    <property type="term" value="F:DNA binding"/>
    <property type="evidence" value="ECO:0007669"/>
    <property type="project" value="UniProtKB-KW"/>
</dbReference>
<dbReference type="Gene3D" id="3.40.50.10490">
    <property type="entry name" value="Glucose-6-phosphate isomerase like protein, domain 1"/>
    <property type="match status" value="1"/>
</dbReference>
<dbReference type="PROSITE" id="PS51464">
    <property type="entry name" value="SIS"/>
    <property type="match status" value="1"/>
</dbReference>
<feature type="domain" description="HTH rpiR-type" evidence="5">
    <location>
        <begin position="19"/>
        <end position="95"/>
    </location>
</feature>
<reference evidence="7 8" key="1">
    <citation type="submission" date="2020-04" db="EMBL/GenBank/DDBJ databases">
        <title>Characterization and engineering of Streptomyces griseofuscus DSM40191 as a potential heterologous host for expression of BGCs.</title>
        <authorList>
            <person name="Gren T."/>
            <person name="Whitford C.M."/>
            <person name="Mohite O.S."/>
            <person name="Joergensen T.S."/>
            <person name="Nielsen J.B."/>
            <person name="Lee S.Y."/>
            <person name="Weber T."/>
        </authorList>
    </citation>
    <scope>NUCLEOTIDE SEQUENCE [LARGE SCALE GENOMIC DNA]</scope>
    <source>
        <strain evidence="7 8">DSM 40191</strain>
    </source>
</reference>
<evidence type="ECO:0000256" key="4">
    <source>
        <dbReference type="SAM" id="MobiDB-lite"/>
    </source>
</evidence>
<dbReference type="Pfam" id="PF01380">
    <property type="entry name" value="SIS"/>
    <property type="match status" value="1"/>
</dbReference>
<dbReference type="GO" id="GO:1901135">
    <property type="term" value="P:carbohydrate derivative metabolic process"/>
    <property type="evidence" value="ECO:0007669"/>
    <property type="project" value="InterPro"/>
</dbReference>
<dbReference type="InterPro" id="IPR047640">
    <property type="entry name" value="RpiR-like"/>
</dbReference>
<dbReference type="InterPro" id="IPR046348">
    <property type="entry name" value="SIS_dom_sf"/>
</dbReference>
<dbReference type="AlphaFoldDB" id="A0A7H1Q5J2"/>